<reference evidence="3" key="1">
    <citation type="journal article" date="2013" name="Stand. Genomic Sci.">
        <title>Complete genome sequence of the halophilic bacterium Spirochaeta africana type strain (Z-7692(T)) from the alkaline Lake Magadi in the East African Rift.</title>
        <authorList>
            <person name="Liolos K."/>
            <person name="Abt B."/>
            <person name="Scheuner C."/>
            <person name="Teshima H."/>
            <person name="Held B."/>
            <person name="Lapidus A."/>
            <person name="Nolan M."/>
            <person name="Lucas S."/>
            <person name="Deshpande S."/>
            <person name="Cheng J.F."/>
            <person name="Tapia R."/>
            <person name="Goodwin L.A."/>
            <person name="Pitluck S."/>
            <person name="Pagani I."/>
            <person name="Ivanova N."/>
            <person name="Mavromatis K."/>
            <person name="Mikhailova N."/>
            <person name="Huntemann M."/>
            <person name="Pati A."/>
            <person name="Chen A."/>
            <person name="Palaniappan K."/>
            <person name="Land M."/>
            <person name="Rohde M."/>
            <person name="Tindall B.J."/>
            <person name="Detter J.C."/>
            <person name="Goker M."/>
            <person name="Bristow J."/>
            <person name="Eisen J.A."/>
            <person name="Markowitz V."/>
            <person name="Hugenholtz P."/>
            <person name="Woyke T."/>
            <person name="Klenk H.P."/>
            <person name="Kyrpides N.C."/>
        </authorList>
    </citation>
    <scope>NUCLEOTIDE SEQUENCE</scope>
    <source>
        <strain evidence="3">ATCC 700263 / DSM 8902 / Z-7692</strain>
    </source>
</reference>
<dbReference type="KEGG" id="sfc:Spiaf_0218"/>
<dbReference type="GO" id="GO:0035438">
    <property type="term" value="F:cyclic-di-GMP binding"/>
    <property type="evidence" value="ECO:0007669"/>
    <property type="project" value="InterPro"/>
</dbReference>
<proteinExistence type="predicted"/>
<protein>
    <submittedName>
        <fullName evidence="2">PilZ domain-containing protein</fullName>
    </submittedName>
</protein>
<dbReference type="OrthoDB" id="5298508at2"/>
<dbReference type="AlphaFoldDB" id="H9UFN4"/>
<feature type="domain" description="PilZ" evidence="1">
    <location>
        <begin position="5"/>
        <end position="107"/>
    </location>
</feature>
<evidence type="ECO:0000313" key="3">
    <source>
        <dbReference type="Proteomes" id="UP000007383"/>
    </source>
</evidence>
<dbReference type="Proteomes" id="UP000007383">
    <property type="component" value="Chromosome"/>
</dbReference>
<dbReference type="Pfam" id="PF07238">
    <property type="entry name" value="PilZ"/>
    <property type="match status" value="1"/>
</dbReference>
<evidence type="ECO:0000313" key="2">
    <source>
        <dbReference type="EMBL" id="AFG36327.1"/>
    </source>
</evidence>
<organism evidence="2 3">
    <name type="scientific">Spirochaeta africana (strain ATCC 700263 / DSM 8902 / Z-7692)</name>
    <dbReference type="NCBI Taxonomy" id="889378"/>
    <lineage>
        <taxon>Bacteria</taxon>
        <taxon>Pseudomonadati</taxon>
        <taxon>Spirochaetota</taxon>
        <taxon>Spirochaetia</taxon>
        <taxon>Spirochaetales</taxon>
        <taxon>Spirochaetaceae</taxon>
        <taxon>Spirochaeta</taxon>
    </lineage>
</organism>
<accession>H9UFN4</accession>
<dbReference type="EMBL" id="CP003282">
    <property type="protein sequence ID" value="AFG36327.1"/>
    <property type="molecule type" value="Genomic_DNA"/>
</dbReference>
<dbReference type="STRING" id="889378.Spiaf_0218"/>
<sequence length="125" mass="13874">MSIADRRRFTRLPFHSSGTISTAAVRIPFALEDISLKGALVRLSPEDTRALEALPEDTGLQFDLELPAAEQDIQATAVIAHRQDLSIGLEFTMIDIDSITMLRRLLELNSGDPDSVDREIRELGQ</sequence>
<dbReference type="InterPro" id="IPR027021">
    <property type="entry name" value="C-di-GMP_BP_PA4608"/>
</dbReference>
<dbReference type="PIRSF" id="PIRSF028141">
    <property type="entry name" value="C-di-GMP_BP_PA4608"/>
    <property type="match status" value="1"/>
</dbReference>
<dbReference type="InterPro" id="IPR009875">
    <property type="entry name" value="PilZ_domain"/>
</dbReference>
<dbReference type="RefSeq" id="WP_014454325.1">
    <property type="nucleotide sequence ID" value="NC_017098.1"/>
</dbReference>
<name>H9UFN4_SPIAZ</name>
<dbReference type="PATRIC" id="fig|889378.3.peg.221"/>
<dbReference type="SUPFAM" id="SSF141371">
    <property type="entry name" value="PilZ domain-like"/>
    <property type="match status" value="1"/>
</dbReference>
<dbReference type="Gene3D" id="2.40.10.220">
    <property type="entry name" value="predicted glycosyltransferase like domains"/>
    <property type="match status" value="1"/>
</dbReference>
<keyword evidence="3" id="KW-1185">Reference proteome</keyword>
<gene>
    <name evidence="2" type="ordered locus">Spiaf_0218</name>
</gene>
<dbReference type="HOGENOM" id="CLU_146776_0_0_12"/>
<evidence type="ECO:0000259" key="1">
    <source>
        <dbReference type="Pfam" id="PF07238"/>
    </source>
</evidence>